<feature type="transmembrane region" description="Helical" evidence="1">
    <location>
        <begin position="34"/>
        <end position="50"/>
    </location>
</feature>
<comment type="caution">
    <text evidence="2">The sequence shown here is derived from an EMBL/GenBank/DDBJ whole genome shotgun (WGS) entry which is preliminary data.</text>
</comment>
<dbReference type="EMBL" id="AUXX01000047">
    <property type="protein sequence ID" value="KZN60881.1"/>
    <property type="molecule type" value="Genomic_DNA"/>
</dbReference>
<sequence>MVFDIIVFFYLLFCLAIWKVDIESVNFINRYFEGIQIAGVLLAVGCSGLYLLSGQLIKFLLILPVSIYLQAKFKKFKQER</sequence>
<feature type="transmembrane region" description="Helical" evidence="1">
    <location>
        <begin position="6"/>
        <end position="22"/>
    </location>
</feature>
<name>A0A161Y2B5_9GAMM</name>
<dbReference type="AlphaFoldDB" id="A0A161Y2B5"/>
<proteinExistence type="predicted"/>
<reference evidence="2 3" key="1">
    <citation type="submission" date="2013-07" db="EMBL/GenBank/DDBJ databases">
        <title>Comparative Genomic and Metabolomic Analysis of Twelve Strains of Pseudoalteromonas luteoviolacea.</title>
        <authorList>
            <person name="Vynne N.G."/>
            <person name="Mansson M."/>
            <person name="Gram L."/>
        </authorList>
    </citation>
    <scope>NUCLEOTIDE SEQUENCE [LARGE SCALE GENOMIC DNA]</scope>
    <source>
        <strain evidence="2 3">S4060-1</strain>
    </source>
</reference>
<evidence type="ECO:0000313" key="2">
    <source>
        <dbReference type="EMBL" id="KZN60881.1"/>
    </source>
</evidence>
<gene>
    <name evidence="2" type="ORF">N478_26095</name>
</gene>
<protein>
    <submittedName>
        <fullName evidence="2">Uncharacterized protein</fullName>
    </submittedName>
</protein>
<evidence type="ECO:0000313" key="3">
    <source>
        <dbReference type="Proteomes" id="UP000076661"/>
    </source>
</evidence>
<evidence type="ECO:0000256" key="1">
    <source>
        <dbReference type="SAM" id="Phobius"/>
    </source>
</evidence>
<keyword evidence="1" id="KW-0472">Membrane</keyword>
<dbReference type="Proteomes" id="UP000076661">
    <property type="component" value="Unassembled WGS sequence"/>
</dbReference>
<dbReference type="PATRIC" id="fig|1365257.3.peg.4746"/>
<accession>A0A161Y2B5</accession>
<organism evidence="2 3">
    <name type="scientific">Pseudoalteromonas luteoviolacea S4060-1</name>
    <dbReference type="NCBI Taxonomy" id="1365257"/>
    <lineage>
        <taxon>Bacteria</taxon>
        <taxon>Pseudomonadati</taxon>
        <taxon>Pseudomonadota</taxon>
        <taxon>Gammaproteobacteria</taxon>
        <taxon>Alteromonadales</taxon>
        <taxon>Pseudoalteromonadaceae</taxon>
        <taxon>Pseudoalteromonas</taxon>
    </lineage>
</organism>
<keyword evidence="1" id="KW-0812">Transmembrane</keyword>
<keyword evidence="1" id="KW-1133">Transmembrane helix</keyword>